<feature type="compositionally biased region" description="Basic residues" evidence="1">
    <location>
        <begin position="196"/>
        <end position="210"/>
    </location>
</feature>
<proteinExistence type="predicted"/>
<feature type="compositionally biased region" description="Basic and acidic residues" evidence="1">
    <location>
        <begin position="179"/>
        <end position="194"/>
    </location>
</feature>
<evidence type="ECO:0008006" key="4">
    <source>
        <dbReference type="Google" id="ProtNLM"/>
    </source>
</evidence>
<keyword evidence="3" id="KW-1185">Reference proteome</keyword>
<sequence length="239" mass="26208">MHRDHCLMVLGMHRSGTSALTGVLRQSGLYLGAALDSAIPLNPTGLQEAPSVLHMHEDLLNANGGCWHAPPDRVTWGKLHCAVRDLFIESRIGTGLWGFKDPRTLLVIDGWIEVLPRWSAIGIFRAPQAVTRSLMARNGLEEAACHRLWHAYNSRLLRLHRLYDIPLIAFRSDAQCDPGRYRPGPDRYGADPGHRAAGRGHSQPRQRGGRGQRSGRPVGALAGFAGRGPCRGMSGSIPR</sequence>
<dbReference type="RefSeq" id="WP_347168106.1">
    <property type="nucleotide sequence ID" value="NZ_JBDNCH010000003.1"/>
</dbReference>
<reference evidence="2 3" key="1">
    <citation type="submission" date="2024-05" db="EMBL/GenBank/DDBJ databases">
        <title>Genome sequence of Ponticoccus litoralis KCCM 90028.</title>
        <authorList>
            <person name="Kim J.M."/>
            <person name="Lee J.K."/>
            <person name="Choi B.J."/>
            <person name="Bayburt H."/>
            <person name="Baek J.H."/>
            <person name="Jeon C.O."/>
        </authorList>
    </citation>
    <scope>NUCLEOTIDE SEQUENCE [LARGE SCALE GENOMIC DNA]</scope>
    <source>
        <strain evidence="2 3">KCCM 90028</strain>
    </source>
</reference>
<feature type="region of interest" description="Disordered" evidence="1">
    <location>
        <begin position="178"/>
        <end position="239"/>
    </location>
</feature>
<protein>
    <recommendedName>
        <fullName evidence="4">Sulfotransferase family protein</fullName>
    </recommendedName>
</protein>
<dbReference type="SUPFAM" id="SSF52540">
    <property type="entry name" value="P-loop containing nucleoside triphosphate hydrolases"/>
    <property type="match status" value="1"/>
</dbReference>
<gene>
    <name evidence="2" type="ORF">ABFB10_20495</name>
</gene>
<dbReference type="EMBL" id="JBDNCH010000003">
    <property type="protein sequence ID" value="MEN9062999.1"/>
    <property type="molecule type" value="Genomic_DNA"/>
</dbReference>
<dbReference type="AlphaFoldDB" id="A0AAW9SFY4"/>
<evidence type="ECO:0000313" key="3">
    <source>
        <dbReference type="Proteomes" id="UP001428774"/>
    </source>
</evidence>
<dbReference type="Gene3D" id="3.40.50.300">
    <property type="entry name" value="P-loop containing nucleotide triphosphate hydrolases"/>
    <property type="match status" value="1"/>
</dbReference>
<comment type="caution">
    <text evidence="2">The sequence shown here is derived from an EMBL/GenBank/DDBJ whole genome shotgun (WGS) entry which is preliminary data.</text>
</comment>
<evidence type="ECO:0000256" key="1">
    <source>
        <dbReference type="SAM" id="MobiDB-lite"/>
    </source>
</evidence>
<organism evidence="2 3">
    <name type="scientific">Ponticoccus litoralis</name>
    <dbReference type="NCBI Taxonomy" id="422297"/>
    <lineage>
        <taxon>Bacteria</taxon>
        <taxon>Pseudomonadati</taxon>
        <taxon>Pseudomonadota</taxon>
        <taxon>Alphaproteobacteria</taxon>
        <taxon>Rhodobacterales</taxon>
        <taxon>Roseobacteraceae</taxon>
        <taxon>Ponticoccus</taxon>
    </lineage>
</organism>
<accession>A0AAW9SFY4</accession>
<dbReference type="InterPro" id="IPR027417">
    <property type="entry name" value="P-loop_NTPase"/>
</dbReference>
<dbReference type="Proteomes" id="UP001428774">
    <property type="component" value="Unassembled WGS sequence"/>
</dbReference>
<name>A0AAW9SFY4_9RHOB</name>
<evidence type="ECO:0000313" key="2">
    <source>
        <dbReference type="EMBL" id="MEN9062999.1"/>
    </source>
</evidence>